<dbReference type="Proteomes" id="UP001287286">
    <property type="component" value="Unassembled WGS sequence"/>
</dbReference>
<feature type="transmembrane region" description="Helical" evidence="2">
    <location>
        <begin position="594"/>
        <end position="612"/>
    </location>
</feature>
<proteinExistence type="predicted"/>
<keyword evidence="2" id="KW-1133">Transmembrane helix</keyword>
<dbReference type="PANTHER" id="PTHR37992">
    <property type="entry name" value="EXPRESSED PROTEIN"/>
    <property type="match status" value="1"/>
</dbReference>
<feature type="compositionally biased region" description="Polar residues" evidence="1">
    <location>
        <begin position="221"/>
        <end position="230"/>
    </location>
</feature>
<evidence type="ECO:0008006" key="5">
    <source>
        <dbReference type="Google" id="ProtNLM"/>
    </source>
</evidence>
<feature type="transmembrane region" description="Helical" evidence="2">
    <location>
        <begin position="618"/>
        <end position="637"/>
    </location>
</feature>
<evidence type="ECO:0000256" key="2">
    <source>
        <dbReference type="SAM" id="Phobius"/>
    </source>
</evidence>
<feature type="transmembrane region" description="Helical" evidence="2">
    <location>
        <begin position="678"/>
        <end position="696"/>
    </location>
</feature>
<dbReference type="InterPro" id="IPR013920">
    <property type="entry name" value="DUF1774_fun"/>
</dbReference>
<feature type="transmembrane region" description="Helical" evidence="2">
    <location>
        <begin position="649"/>
        <end position="672"/>
    </location>
</feature>
<feature type="transmembrane region" description="Helical" evidence="2">
    <location>
        <begin position="487"/>
        <end position="505"/>
    </location>
</feature>
<dbReference type="InterPro" id="IPR037143">
    <property type="entry name" value="4-PPantetheinyl_Trfase_dom_sf"/>
</dbReference>
<feature type="transmembrane region" description="Helical" evidence="2">
    <location>
        <begin position="703"/>
        <end position="725"/>
    </location>
</feature>
<evidence type="ECO:0000313" key="4">
    <source>
        <dbReference type="Proteomes" id="UP001287286"/>
    </source>
</evidence>
<feature type="compositionally biased region" description="Pro residues" evidence="1">
    <location>
        <begin position="273"/>
        <end position="282"/>
    </location>
</feature>
<keyword evidence="4" id="KW-1185">Reference proteome</keyword>
<dbReference type="Pfam" id="PF08611">
    <property type="entry name" value="DUF1774"/>
    <property type="match status" value="1"/>
</dbReference>
<accession>A0ABR0C0M4</accession>
<dbReference type="Gene3D" id="3.90.470.20">
    <property type="entry name" value="4'-phosphopantetheinyl transferase domain"/>
    <property type="match status" value="1"/>
</dbReference>
<evidence type="ECO:0000313" key="3">
    <source>
        <dbReference type="EMBL" id="KAK4089566.1"/>
    </source>
</evidence>
<dbReference type="EMBL" id="JAWRVI010000019">
    <property type="protein sequence ID" value="KAK4089566.1"/>
    <property type="molecule type" value="Genomic_DNA"/>
</dbReference>
<feature type="transmembrane region" description="Helical" evidence="2">
    <location>
        <begin position="568"/>
        <end position="587"/>
    </location>
</feature>
<gene>
    <name evidence="3" type="ORF">Purlil1_6135</name>
</gene>
<comment type="caution">
    <text evidence="3">The sequence shown here is derived from an EMBL/GenBank/DDBJ whole genome shotgun (WGS) entry which is preliminary data.</text>
</comment>
<feature type="region of interest" description="Disordered" evidence="1">
    <location>
        <begin position="259"/>
        <end position="284"/>
    </location>
</feature>
<keyword evidence="2" id="KW-0812">Transmembrane</keyword>
<feature type="region of interest" description="Disordered" evidence="1">
    <location>
        <begin position="218"/>
        <end position="244"/>
    </location>
</feature>
<keyword evidence="2" id="KW-0472">Membrane</keyword>
<sequence length="1038" mass="113586">MDEREDDQSGKARVEFSIMGSSGFGWPPAMVPGWSAMVWSDARWEEDRWRRGGRGAARAGVRRWRRLSWAAVVEVRMSGCDFFFCRFEDWGSGGGDEHGDVGTSGRDVMYESTDIEAGAGGIRQNPDQGQWAGFLQASHSAASGRSRRQNLRIRCVDGAMYLRARWDRFARMRCRPGEQGPGAAGWVPAETGALQWTRPLIRYGGSRKYERIVMQRAKNVPPSQRTSGGARTQEPPELKATRDGWCMGDDGVRARVCVGGGGGGGGGSGGHPLTPPRSPAPPSLSQALPLARAVIGTRGGGAAMRDVMMADEAGGIELACLLHGPWAKARAGRVALFGSRLTLLVGTAVLAGAATSPYQKGRVSSSLPPSPQLPPVISLYIPPCPGNCPAPVLVPPPTCSPAASFATFSSDSEVAASNLIPPCSSLRFASPRRFSHLYPCAAANPLRRSTRRRHGQLECLQVPPFPPGNPFTKRESHTSGSITTYKILTLLTWLLSVVVSVYYTIHKPHDGFTIRKRIWDQNYLYPSAFTMNHILGDVYWVGLFVLQFGYITHLFSRNADTVNAAASVGSHFILNNLFHFGFVMLFVRSHFHWAELLLILNFINLSSLYFRHHTYPRFIHAPTVSGPLAWTFVAIYWNGAIMVPHQHSLVARIFGNIFIWSILVYGMFFIIIYKDYTMGFALSMLAAAIGVAQFTRKIIALQWIFAFIIMALLFIMTVVVAVPAWTGREIRWRRAEPADQERAPLLNEYPPPPPPATVIRCQTETLFHFTTKYDVVAIVAIMIAREGIAECACFTFPYLPMMQRGTPSALSIMPKAFVKESNARSIGSFAATLPSGISLQEPTSMKPLRAFPFPLNVGTDICQISRIYTILRGPRRARFVNRILAPEELAKRDPRLAFLAGVGTTKSSSQTSAREAAKHDAEVALRETPLWKSAAFLAGRFAAKEAAIKAHSHRRLTFHDVIIERRAGGGEGRLGSGPPVARIRAPHKKTGDEAGAGEEEGEREDMSAMISISHDGDYATAVCLAHDPSVVEGGKGGA</sequence>
<dbReference type="SUPFAM" id="SSF56214">
    <property type="entry name" value="4'-phosphopantetheinyl transferase"/>
    <property type="match status" value="1"/>
</dbReference>
<feature type="region of interest" description="Disordered" evidence="1">
    <location>
        <begin position="968"/>
        <end position="1006"/>
    </location>
</feature>
<dbReference type="PANTHER" id="PTHR37992:SF1">
    <property type="entry name" value="DUF1774-DOMAIN-CONTAINING PROTEIN"/>
    <property type="match status" value="1"/>
</dbReference>
<feature type="compositionally biased region" description="Gly residues" evidence="1">
    <location>
        <begin position="259"/>
        <end position="270"/>
    </location>
</feature>
<name>A0ABR0C0M4_PURLI</name>
<organism evidence="3 4">
    <name type="scientific">Purpureocillium lilacinum</name>
    <name type="common">Paecilomyces lilacinus</name>
    <dbReference type="NCBI Taxonomy" id="33203"/>
    <lineage>
        <taxon>Eukaryota</taxon>
        <taxon>Fungi</taxon>
        <taxon>Dikarya</taxon>
        <taxon>Ascomycota</taxon>
        <taxon>Pezizomycotina</taxon>
        <taxon>Sordariomycetes</taxon>
        <taxon>Hypocreomycetidae</taxon>
        <taxon>Hypocreales</taxon>
        <taxon>Ophiocordycipitaceae</taxon>
        <taxon>Purpureocillium</taxon>
    </lineage>
</organism>
<reference evidence="3 4" key="1">
    <citation type="journal article" date="2024" name="Microbiol. Resour. Announc.">
        <title>Genome annotations for the ascomycete fungi Trichoderma harzianum, Trichoderma aggressivum, and Purpureocillium lilacinum.</title>
        <authorList>
            <person name="Beijen E.P.W."/>
            <person name="Ohm R.A."/>
        </authorList>
    </citation>
    <scope>NUCLEOTIDE SEQUENCE [LARGE SCALE GENOMIC DNA]</scope>
    <source>
        <strain evidence="3 4">CBS 150709</strain>
    </source>
</reference>
<evidence type="ECO:0000256" key="1">
    <source>
        <dbReference type="SAM" id="MobiDB-lite"/>
    </source>
</evidence>
<protein>
    <recommendedName>
        <fullName evidence="5">4'-phosphopantetheinyl transferase domain-containing protein</fullName>
    </recommendedName>
</protein>